<dbReference type="Proteomes" id="UP000000305">
    <property type="component" value="Unassembled WGS sequence"/>
</dbReference>
<gene>
    <name evidence="3" type="ORF">DAPPUDRAFT_105706</name>
</gene>
<proteinExistence type="predicted"/>
<dbReference type="InParanoid" id="E9GRJ6"/>
<feature type="transmembrane region" description="Helical" evidence="2">
    <location>
        <begin position="214"/>
        <end position="239"/>
    </location>
</feature>
<evidence type="ECO:0000313" key="4">
    <source>
        <dbReference type="Proteomes" id="UP000000305"/>
    </source>
</evidence>
<dbReference type="EMBL" id="GL732560">
    <property type="protein sequence ID" value="EFX77903.1"/>
    <property type="molecule type" value="Genomic_DNA"/>
</dbReference>
<protein>
    <submittedName>
        <fullName evidence="3">Uncharacterized protein</fullName>
    </submittedName>
</protein>
<evidence type="ECO:0000256" key="1">
    <source>
        <dbReference type="SAM" id="MobiDB-lite"/>
    </source>
</evidence>
<sequence length="249" mass="27562">MEPLDESSHSRSSWKLVSKRQTQRRIKSAVEHLFNTTSNSAGNAGNTFSTEQPHLCNIVTGHAGNLSSVESHIMEGDPQNPTYHCGEQVNGNSEFGNLHACYTPTMDADGGRSDSDSYVSDAASYATVDCYEDDYDYKDSCSISEEEDAEETFKNGLATWVVETNIARCHVNSLLKLLKTDGGLGYLPIDWRTLTKTQLPRGKLPFRDVPPGRYVHLGLANGIILSLFKLMLLIPPMLLKLTLAWMACR</sequence>
<keyword evidence="2" id="KW-0472">Membrane</keyword>
<evidence type="ECO:0000256" key="2">
    <source>
        <dbReference type="SAM" id="Phobius"/>
    </source>
</evidence>
<dbReference type="AlphaFoldDB" id="E9GRJ6"/>
<dbReference type="PhylomeDB" id="E9GRJ6"/>
<name>E9GRJ6_DAPPU</name>
<keyword evidence="2" id="KW-0812">Transmembrane</keyword>
<reference evidence="3 4" key="1">
    <citation type="journal article" date="2011" name="Science">
        <title>The ecoresponsive genome of Daphnia pulex.</title>
        <authorList>
            <person name="Colbourne J.K."/>
            <person name="Pfrender M.E."/>
            <person name="Gilbert D."/>
            <person name="Thomas W.K."/>
            <person name="Tucker A."/>
            <person name="Oakley T.H."/>
            <person name="Tokishita S."/>
            <person name="Aerts A."/>
            <person name="Arnold G.J."/>
            <person name="Basu M.K."/>
            <person name="Bauer D.J."/>
            <person name="Caceres C.E."/>
            <person name="Carmel L."/>
            <person name="Casola C."/>
            <person name="Choi J.H."/>
            <person name="Detter J.C."/>
            <person name="Dong Q."/>
            <person name="Dusheyko S."/>
            <person name="Eads B.D."/>
            <person name="Frohlich T."/>
            <person name="Geiler-Samerotte K.A."/>
            <person name="Gerlach D."/>
            <person name="Hatcher P."/>
            <person name="Jogdeo S."/>
            <person name="Krijgsveld J."/>
            <person name="Kriventseva E.V."/>
            <person name="Kultz D."/>
            <person name="Laforsch C."/>
            <person name="Lindquist E."/>
            <person name="Lopez J."/>
            <person name="Manak J.R."/>
            <person name="Muller J."/>
            <person name="Pangilinan J."/>
            <person name="Patwardhan R.P."/>
            <person name="Pitluck S."/>
            <person name="Pritham E.J."/>
            <person name="Rechtsteiner A."/>
            <person name="Rho M."/>
            <person name="Rogozin I.B."/>
            <person name="Sakarya O."/>
            <person name="Salamov A."/>
            <person name="Schaack S."/>
            <person name="Shapiro H."/>
            <person name="Shiga Y."/>
            <person name="Skalitzky C."/>
            <person name="Smith Z."/>
            <person name="Souvorov A."/>
            <person name="Sung W."/>
            <person name="Tang Z."/>
            <person name="Tsuchiya D."/>
            <person name="Tu H."/>
            <person name="Vos H."/>
            <person name="Wang M."/>
            <person name="Wolf Y.I."/>
            <person name="Yamagata H."/>
            <person name="Yamada T."/>
            <person name="Ye Y."/>
            <person name="Shaw J.R."/>
            <person name="Andrews J."/>
            <person name="Crease T.J."/>
            <person name="Tang H."/>
            <person name="Lucas S.M."/>
            <person name="Robertson H.M."/>
            <person name="Bork P."/>
            <person name="Koonin E.V."/>
            <person name="Zdobnov E.M."/>
            <person name="Grigoriev I.V."/>
            <person name="Lynch M."/>
            <person name="Boore J.L."/>
        </authorList>
    </citation>
    <scope>NUCLEOTIDE SEQUENCE [LARGE SCALE GENOMIC DNA]</scope>
</reference>
<dbReference type="KEGG" id="dpx:DAPPUDRAFT_105706"/>
<organism evidence="3 4">
    <name type="scientific">Daphnia pulex</name>
    <name type="common">Water flea</name>
    <dbReference type="NCBI Taxonomy" id="6669"/>
    <lineage>
        <taxon>Eukaryota</taxon>
        <taxon>Metazoa</taxon>
        <taxon>Ecdysozoa</taxon>
        <taxon>Arthropoda</taxon>
        <taxon>Crustacea</taxon>
        <taxon>Branchiopoda</taxon>
        <taxon>Diplostraca</taxon>
        <taxon>Cladocera</taxon>
        <taxon>Anomopoda</taxon>
        <taxon>Daphniidae</taxon>
        <taxon>Daphnia</taxon>
    </lineage>
</organism>
<accession>E9GRJ6</accession>
<evidence type="ECO:0000313" key="3">
    <source>
        <dbReference type="EMBL" id="EFX77903.1"/>
    </source>
</evidence>
<dbReference type="HOGENOM" id="CLU_1116716_0_0_1"/>
<keyword evidence="2" id="KW-1133">Transmembrane helix</keyword>
<feature type="region of interest" description="Disordered" evidence="1">
    <location>
        <begin position="1"/>
        <end position="22"/>
    </location>
</feature>
<keyword evidence="4" id="KW-1185">Reference proteome</keyword>